<evidence type="ECO:0000256" key="4">
    <source>
        <dbReference type="ARBA" id="ARBA00022737"/>
    </source>
</evidence>
<evidence type="ECO:0000313" key="10">
    <source>
        <dbReference type="EMBL" id="TFK13422.1"/>
    </source>
</evidence>
<dbReference type="FunFam" id="2.60.40.10:FF:000257">
    <property type="entry name" value="Dyslexia-associated protein KIAA0319-like"/>
    <property type="match status" value="1"/>
</dbReference>
<reference evidence="10 11" key="1">
    <citation type="submission" date="2019-04" db="EMBL/GenBank/DDBJ databases">
        <title>Draft genome of the big-headed turtle Platysternon megacephalum.</title>
        <authorList>
            <person name="Gong S."/>
        </authorList>
    </citation>
    <scope>NUCLEOTIDE SEQUENCE [LARGE SCALE GENOMIC DNA]</scope>
    <source>
        <strain evidence="10">DO16091913</strain>
        <tissue evidence="10">Muscle</tissue>
    </source>
</reference>
<dbReference type="OrthoDB" id="536372at2759"/>
<gene>
    <name evidence="10" type="ORF">DR999_PMT03382</name>
</gene>
<keyword evidence="5" id="KW-1133">Transmembrane helix</keyword>
<dbReference type="SUPFAM" id="SSF49299">
    <property type="entry name" value="PKD domain"/>
    <property type="match status" value="2"/>
</dbReference>
<evidence type="ECO:0000256" key="1">
    <source>
        <dbReference type="ARBA" id="ARBA00004236"/>
    </source>
</evidence>
<keyword evidence="6" id="KW-0472">Membrane</keyword>
<evidence type="ECO:0000256" key="7">
    <source>
        <dbReference type="ARBA" id="ARBA00023180"/>
    </source>
</evidence>
<comment type="caution">
    <text evidence="10">The sequence shown here is derived from an EMBL/GenBank/DDBJ whole genome shotgun (WGS) entry which is preliminary data.</text>
</comment>
<keyword evidence="4" id="KW-0677">Repeat</keyword>
<keyword evidence="3" id="KW-0812">Transmembrane</keyword>
<keyword evidence="11" id="KW-1185">Reference proteome</keyword>
<organism evidence="10 11">
    <name type="scientific">Platysternon megacephalum</name>
    <name type="common">big-headed turtle</name>
    <dbReference type="NCBI Taxonomy" id="55544"/>
    <lineage>
        <taxon>Eukaryota</taxon>
        <taxon>Metazoa</taxon>
        <taxon>Chordata</taxon>
        <taxon>Craniata</taxon>
        <taxon>Vertebrata</taxon>
        <taxon>Euteleostomi</taxon>
        <taxon>Archelosauria</taxon>
        <taxon>Testudinata</taxon>
        <taxon>Testudines</taxon>
        <taxon>Cryptodira</taxon>
        <taxon>Durocryptodira</taxon>
        <taxon>Testudinoidea</taxon>
        <taxon>Platysternidae</taxon>
        <taxon>Platysternon</taxon>
    </lineage>
</organism>
<keyword evidence="2" id="KW-1003">Cell membrane</keyword>
<dbReference type="InterPro" id="IPR029865">
    <property type="entry name" value="KIAA0319-like"/>
</dbReference>
<feature type="compositionally biased region" description="Low complexity" evidence="8">
    <location>
        <begin position="106"/>
        <end position="118"/>
    </location>
</feature>
<evidence type="ECO:0000313" key="11">
    <source>
        <dbReference type="Proteomes" id="UP000297703"/>
    </source>
</evidence>
<comment type="subcellular location">
    <subcellularLocation>
        <location evidence="1">Cell membrane</location>
    </subcellularLocation>
</comment>
<evidence type="ECO:0000259" key="9">
    <source>
        <dbReference type="SMART" id="SM00089"/>
    </source>
</evidence>
<dbReference type="InterPro" id="IPR022409">
    <property type="entry name" value="PKD/Chitinase_dom"/>
</dbReference>
<feature type="domain" description="PKD/Chitinase" evidence="9">
    <location>
        <begin position="599"/>
        <end position="690"/>
    </location>
</feature>
<dbReference type="Pfam" id="PF22352">
    <property type="entry name" value="K319L-like_PKD"/>
    <property type="match status" value="5"/>
</dbReference>
<dbReference type="STRING" id="55544.A0A4D9F1Y4"/>
<evidence type="ECO:0000256" key="6">
    <source>
        <dbReference type="ARBA" id="ARBA00023136"/>
    </source>
</evidence>
<dbReference type="GO" id="GO:0031410">
    <property type="term" value="C:cytoplasmic vesicle"/>
    <property type="evidence" value="ECO:0007669"/>
    <property type="project" value="TreeGrafter"/>
</dbReference>
<dbReference type="InterPro" id="IPR056502">
    <property type="entry name" value="KIAA0319-like_C"/>
</dbReference>
<dbReference type="PANTHER" id="PTHR46182">
    <property type="entry name" value="FI19480P1"/>
    <property type="match status" value="1"/>
</dbReference>
<dbReference type="Proteomes" id="UP000297703">
    <property type="component" value="Unassembled WGS sequence"/>
</dbReference>
<accession>A0A4D9F1Y4</accession>
<dbReference type="Pfam" id="PF23620">
    <property type="entry name" value="KIAA0319"/>
    <property type="match status" value="1"/>
</dbReference>
<feature type="domain" description="PKD/Chitinase" evidence="9">
    <location>
        <begin position="505"/>
        <end position="593"/>
    </location>
</feature>
<sequence length="743" mass="80683">MCIQVNCMIPHQCQANRTDSSDSILVFLKKWKTTEHSLSSQREGEVETLLHKLLDWRTPGQAKKRLRRSFWELMTQKQHLANVRRGLLKRDITDLPNGGVAENLQASTLDSASKSSLSNIGLKDNPEPRASLREVYVPSDHAAREKTSLQNGTDSREQKNKSPASPESHSVSGLSDPAGSGSLGAHAGTSTSELPVLATFSSPIALGLTATGKAEKLKQSNNTSVQPLSLEEILPTISALLGKNTMKMQTVTTMPTGVPTNDSVTTVQATPATSSSTPTPVPVMKELVVSAGNNVQVTLPKNEVQLNAFVLPESPTGTSYTYDWGLITHPKDYSGEMEGKHSQTLKLSKLTVGLYEFKVIVDGGKAHGEGYVNVTVNPKPRVNQPPVAIVSPQSQEISLPTTSTVIDGSQSTDDYKIVSFHWEELKGPLREEKVSTDTAILKLTNLVPGNYTFRNFLGVRTPILQLSAMQEGDYTYQLMVTDSAGHQSTAEVTVIVQPENNKPPKADAGPDKELTLPVDSTTLDGSKSSDDQKIVSFLWEKTRGPDGVKLENANSSIATVTGLQVGTYEFTLTVKDERSLQSQSSVNVIVKEEMNKPPVAKIAGNIVVTLPTNTAALDGSKSWDDKGIVSYLWTRDEGSPAAGEVLNNSDHHPVLFLSNLVEGTYTFHLKVTDAKGESDADRTTVEVKADPRKSNLVEMILDVNVSQLTERQKGMLIRQIGVLLGVLDSDITVQKIQPYTEQR</sequence>
<dbReference type="InterPro" id="IPR013783">
    <property type="entry name" value="Ig-like_fold"/>
</dbReference>
<dbReference type="EMBL" id="QXTE01000016">
    <property type="protein sequence ID" value="TFK13422.1"/>
    <property type="molecule type" value="Genomic_DNA"/>
</dbReference>
<dbReference type="GO" id="GO:0005886">
    <property type="term" value="C:plasma membrane"/>
    <property type="evidence" value="ECO:0007669"/>
    <property type="project" value="UniProtKB-SubCell"/>
</dbReference>
<dbReference type="FunFam" id="2.60.40.10:FF:000319">
    <property type="entry name" value="Dyslexia-associated protein KIAA0319 homolog"/>
    <property type="match status" value="1"/>
</dbReference>
<dbReference type="CDD" id="cd00146">
    <property type="entry name" value="PKD"/>
    <property type="match status" value="2"/>
</dbReference>
<dbReference type="SMART" id="SM00089">
    <property type="entry name" value="PKD"/>
    <property type="match status" value="4"/>
</dbReference>
<feature type="compositionally biased region" description="Polar residues" evidence="8">
    <location>
        <begin position="161"/>
        <end position="173"/>
    </location>
</feature>
<dbReference type="PANTHER" id="PTHR46182:SF3">
    <property type="entry name" value="DYSLEXIA-ASSOCIATED PROTEIN KIAA0319-LIKE PROTEIN"/>
    <property type="match status" value="1"/>
</dbReference>
<name>A0A4D9F1Y4_9SAUR</name>
<dbReference type="InterPro" id="IPR035986">
    <property type="entry name" value="PKD_dom_sf"/>
</dbReference>
<evidence type="ECO:0000256" key="5">
    <source>
        <dbReference type="ARBA" id="ARBA00022989"/>
    </source>
</evidence>
<dbReference type="GO" id="GO:0005794">
    <property type="term" value="C:Golgi apparatus"/>
    <property type="evidence" value="ECO:0007669"/>
    <property type="project" value="TreeGrafter"/>
</dbReference>
<feature type="domain" description="PKD/Chitinase" evidence="9">
    <location>
        <begin position="387"/>
        <end position="499"/>
    </location>
</feature>
<evidence type="ECO:0000256" key="3">
    <source>
        <dbReference type="ARBA" id="ARBA00022692"/>
    </source>
</evidence>
<protein>
    <submittedName>
        <fullName evidence="10">Dual specificity protein phosphatase 14</fullName>
    </submittedName>
</protein>
<evidence type="ECO:0000256" key="8">
    <source>
        <dbReference type="SAM" id="MobiDB-lite"/>
    </source>
</evidence>
<feature type="domain" description="PKD/Chitinase" evidence="9">
    <location>
        <begin position="288"/>
        <end position="379"/>
    </location>
</feature>
<dbReference type="InterPro" id="IPR013980">
    <property type="entry name" value="MANSC_dom"/>
</dbReference>
<keyword evidence="7" id="KW-0325">Glycoprotein</keyword>
<reference evidence="10 11" key="2">
    <citation type="submission" date="2019-04" db="EMBL/GenBank/DDBJ databases">
        <title>The genome sequence of big-headed turtle.</title>
        <authorList>
            <person name="Gong S."/>
        </authorList>
    </citation>
    <scope>NUCLEOTIDE SEQUENCE [LARGE SCALE GENOMIC DNA]</scope>
    <source>
        <strain evidence="10">DO16091913</strain>
        <tissue evidence="10">Muscle</tissue>
    </source>
</reference>
<dbReference type="FunFam" id="2.60.40.10:FF:000061">
    <property type="entry name" value="Dyslexia-associated protein KIAA0319 homolog"/>
    <property type="match status" value="1"/>
</dbReference>
<dbReference type="Gene3D" id="2.60.40.10">
    <property type="entry name" value="Immunoglobulins"/>
    <property type="match status" value="5"/>
</dbReference>
<proteinExistence type="predicted"/>
<dbReference type="GO" id="GO:0001764">
    <property type="term" value="P:neuron migration"/>
    <property type="evidence" value="ECO:0007669"/>
    <property type="project" value="TreeGrafter"/>
</dbReference>
<dbReference type="Pfam" id="PF23597">
    <property type="entry name" value="KIAA0319_N"/>
    <property type="match status" value="1"/>
</dbReference>
<dbReference type="AlphaFoldDB" id="A0A4D9F1Y4"/>
<feature type="region of interest" description="Disordered" evidence="8">
    <location>
        <begin position="106"/>
        <end position="187"/>
    </location>
</feature>
<dbReference type="FunFam" id="2.60.40.10:FF:000258">
    <property type="entry name" value="Dyslexia-associated protein KIAA0319 homolog"/>
    <property type="match status" value="1"/>
</dbReference>
<evidence type="ECO:0000256" key="2">
    <source>
        <dbReference type="ARBA" id="ARBA00022475"/>
    </source>
</evidence>